<evidence type="ECO:0000313" key="2">
    <source>
        <dbReference type="Proteomes" id="UP000555564"/>
    </source>
</evidence>
<dbReference type="RefSeq" id="WP_343072808.1">
    <property type="nucleotide sequence ID" value="NZ_BAAALO010000076.1"/>
</dbReference>
<accession>A0A7X0M809</accession>
<organism evidence="1 2">
    <name type="scientific">Sphaerisporangium rubeum</name>
    <dbReference type="NCBI Taxonomy" id="321317"/>
    <lineage>
        <taxon>Bacteria</taxon>
        <taxon>Bacillati</taxon>
        <taxon>Actinomycetota</taxon>
        <taxon>Actinomycetes</taxon>
        <taxon>Streptosporangiales</taxon>
        <taxon>Streptosporangiaceae</taxon>
        <taxon>Sphaerisporangium</taxon>
    </lineage>
</organism>
<dbReference type="SUPFAM" id="SSF53213">
    <property type="entry name" value="LigB-like"/>
    <property type="match status" value="1"/>
</dbReference>
<dbReference type="AlphaFoldDB" id="A0A7X0M809"/>
<keyword evidence="2" id="KW-1185">Reference proteome</keyword>
<evidence type="ECO:0000313" key="1">
    <source>
        <dbReference type="EMBL" id="MBB6475115.1"/>
    </source>
</evidence>
<gene>
    <name evidence="1" type="ORF">BJ992_004546</name>
</gene>
<comment type="caution">
    <text evidence="1">The sequence shown here is derived from an EMBL/GenBank/DDBJ whole genome shotgun (WGS) entry which is preliminary data.</text>
</comment>
<dbReference type="Proteomes" id="UP000555564">
    <property type="component" value="Unassembled WGS sequence"/>
</dbReference>
<sequence>MAAIRGLRDADEVVVVGGGAAGAVYPADAAGTLAPWGVDVRVGEGTAVLPLSLTVGRWLLDRAGVGRPDEYRAVAVDAGPEECLAIGAELAERASRVALLVMADGSAALTVKAPGYLQPGAEDYDRALVRALAAADVTALGALDPAEADELWVGGRAALQVLAGAGRKDTFQAEVLYDEAPYGVGYHVVSWHR</sequence>
<dbReference type="Gene3D" id="3.40.830.10">
    <property type="entry name" value="LigB-like"/>
    <property type="match status" value="1"/>
</dbReference>
<dbReference type="EMBL" id="JACHIU010000001">
    <property type="protein sequence ID" value="MBB6475115.1"/>
    <property type="molecule type" value="Genomic_DNA"/>
</dbReference>
<name>A0A7X0M809_9ACTN</name>
<protein>
    <submittedName>
        <fullName evidence="1">Uncharacterized protein</fullName>
    </submittedName>
</protein>
<reference evidence="1 2" key="1">
    <citation type="submission" date="2020-08" db="EMBL/GenBank/DDBJ databases">
        <title>Sequencing the genomes of 1000 actinobacteria strains.</title>
        <authorList>
            <person name="Klenk H.-P."/>
        </authorList>
    </citation>
    <scope>NUCLEOTIDE SEQUENCE [LARGE SCALE GENOMIC DNA]</scope>
    <source>
        <strain evidence="1 2">DSM 44936</strain>
    </source>
</reference>
<proteinExistence type="predicted"/>